<proteinExistence type="predicted"/>
<dbReference type="GO" id="GO:0005634">
    <property type="term" value="C:nucleus"/>
    <property type="evidence" value="ECO:0007669"/>
    <property type="project" value="UniProtKB-SubCell"/>
</dbReference>
<dbReference type="GO" id="GO:0003677">
    <property type="term" value="F:DNA binding"/>
    <property type="evidence" value="ECO:0007669"/>
    <property type="project" value="UniProtKB-KW"/>
</dbReference>
<dbReference type="SUPFAM" id="SSF54171">
    <property type="entry name" value="DNA-binding domain"/>
    <property type="match status" value="1"/>
</dbReference>
<dbReference type="InterPro" id="IPR016177">
    <property type="entry name" value="DNA-bd_dom_sf"/>
</dbReference>
<evidence type="ECO:0000256" key="7">
    <source>
        <dbReference type="SAM" id="MobiDB-lite"/>
    </source>
</evidence>
<feature type="domain" description="C2H2-type" evidence="8">
    <location>
        <begin position="408"/>
        <end position="436"/>
    </location>
</feature>
<dbReference type="GO" id="GO:0008270">
    <property type="term" value="F:zinc ion binding"/>
    <property type="evidence" value="ECO:0007669"/>
    <property type="project" value="UniProtKB-KW"/>
</dbReference>
<sequence>MASATVDSGAAASTTDGGLLRLDSIPIVDLRLLSQSELYSLSRCSSSAADPNRRDDVVIPIIDRSVFNESAGSRKQTYSRLRLAPTDSPSAATPRSRTPHLRSPAAAYGSINTKTDPENVENHQIINLLKQFFVADMDPADLFPVKIEYLNSLPPQQFSSPPSPPPVNFPSIGVKRKRGRPRKAVEVSVIDGSYADTLQLPMPSLSEFIPRDNADEKDREVLNSDGVAVDLAALGASEHPYREEIRRRTDGMRTEEELLGFLTGLYGRWGSRRKKKRIVDANEFGSKLPVGWKLSLSVKKKNGNVWLYCRRYISPSGLHFVTCKGVSSYLLSLHGMQDTNPCTFVQYNDIVNDADKLTTVPLVVEDDYEIETFSHAPSPPLDLVTANPEILVTVNVGNASEDRIGESLCCHKCNITFKDKDEFLNHQSSLHRKNKNIVRITDGVIIKDGKYECQFCHKTFSERHRYNGHVGTHVRFQPKLVGEFSQSVYPTSVNVYPTQDNAVEGSSKSHNAMDVCNTITNNGPTICSNHDKIHGHFGELEDGSRNIRGMDKATDTVTETNHSSVPEVLFTSNENKSSHNDACLNDSAAEISKDGSMMQGVMMMESTLSQNGAADKDMTVSVIENSVSTDNPMQSMASKCLLDSNDHMEECPVVNDNQHRRNDSNQKTMELNFDPQSLGLNESVLSLFGTQGQGLQDKNLAVSKTDLEILPCKDIATTESITSGPEASKLEKGPNISMPIADNGKASKEDNIPCSAVTCKVGDTLSFSKYENDSSKANNEGVNMHEELQYGMDSNIQTWNRQEDATNKDFSEVFTHLLDVPGVHGMSKSHLAANDKNTYHYENNDGGVCGRETKMPEFDCLQNFGSGQSSDLFSSSSAIVSSNSITGANQDTRLGVCSPFISTTDKQLSAEDNMITMFNDTMKEHRQDPSEGILLNQSGISEVSNGAFTSDKVYSTANPSELNGIEIAGKHELSLSFGSLQTDMCAESNRVEQESYRGNSFNIEAAGPKTYGNPTHSSILSSNIAADMEQARPFGYSNISFNDTTNEPGNSFNVVQGGRDWDGTRGNEVRTSSQNFMVGFGNGSLQTSECAAADGSWRNGPDNVFGGCYDANSTPHIQSSSFFPTFGLAPTTVPSEIFIFVILDGHINRKRKSFLFCYAHAFVNLLSVQGQESSFGVDHNYGIQSDMMRPVRAQPVEYSFMSEQRVNSLPGEAKNFPYGTNMEQEMDPSFWLGKDALMPNASHISQATSICVWCRNVFLNEHVEAGVQTGAIGTICPSCSSRIPGHFNVL</sequence>
<keyword evidence="10" id="KW-1185">Reference proteome</keyword>
<gene>
    <name evidence="9" type="ORF">SASPL_106446</name>
</gene>
<keyword evidence="4" id="KW-0804">Transcription</keyword>
<dbReference type="SMART" id="SM00355">
    <property type="entry name" value="ZnF_C2H2"/>
    <property type="match status" value="2"/>
</dbReference>
<keyword evidence="6" id="KW-0479">Metal-binding</keyword>
<feature type="region of interest" description="Disordered" evidence="7">
    <location>
        <begin position="76"/>
        <end position="116"/>
    </location>
</feature>
<evidence type="ECO:0000259" key="8">
    <source>
        <dbReference type="PROSITE" id="PS50157"/>
    </source>
</evidence>
<keyword evidence="5" id="KW-0539">Nucleus</keyword>
<dbReference type="PROSITE" id="PS50157">
    <property type="entry name" value="ZINC_FINGER_C2H2_2"/>
    <property type="match status" value="2"/>
</dbReference>
<keyword evidence="6" id="KW-0862">Zinc</keyword>
<comment type="subcellular location">
    <subcellularLocation>
        <location evidence="1">Nucleus</location>
    </subcellularLocation>
</comment>
<evidence type="ECO:0000256" key="6">
    <source>
        <dbReference type="PROSITE-ProRule" id="PRU00042"/>
    </source>
</evidence>
<comment type="caution">
    <text evidence="9">The sequence shown here is derived from an EMBL/GenBank/DDBJ whole genome shotgun (WGS) entry which is preliminary data.</text>
</comment>
<name>A0A8X9AAX4_SALSN</name>
<feature type="compositionally biased region" description="Polar residues" evidence="7">
    <location>
        <begin position="87"/>
        <end position="96"/>
    </location>
</feature>
<keyword evidence="3" id="KW-0238">DNA-binding</keyword>
<dbReference type="Proteomes" id="UP000298416">
    <property type="component" value="Unassembled WGS sequence"/>
</dbReference>
<dbReference type="InterPro" id="IPR037472">
    <property type="entry name" value="MBD8"/>
</dbReference>
<dbReference type="PANTHER" id="PTHR37701">
    <property type="entry name" value="METHYL-CPG-BINDING DOMAIN-CONTAINING PROTEIN 8"/>
    <property type="match status" value="1"/>
</dbReference>
<dbReference type="EMBL" id="PNBA02000002">
    <property type="protein sequence ID" value="KAG6434803.1"/>
    <property type="molecule type" value="Genomic_DNA"/>
</dbReference>
<reference evidence="9" key="1">
    <citation type="submission" date="2018-01" db="EMBL/GenBank/DDBJ databases">
        <authorList>
            <person name="Mao J.F."/>
        </authorList>
    </citation>
    <scope>NUCLEOTIDE SEQUENCE</scope>
    <source>
        <strain evidence="9">Huo1</strain>
        <tissue evidence="9">Leaf</tissue>
    </source>
</reference>
<evidence type="ECO:0000256" key="4">
    <source>
        <dbReference type="ARBA" id="ARBA00023163"/>
    </source>
</evidence>
<evidence type="ECO:0000313" key="9">
    <source>
        <dbReference type="EMBL" id="KAG6434803.1"/>
    </source>
</evidence>
<evidence type="ECO:0000256" key="1">
    <source>
        <dbReference type="ARBA" id="ARBA00004123"/>
    </source>
</evidence>
<reference evidence="9" key="2">
    <citation type="submission" date="2020-08" db="EMBL/GenBank/DDBJ databases">
        <title>Plant Genome Project.</title>
        <authorList>
            <person name="Zhang R.-G."/>
        </authorList>
    </citation>
    <scope>NUCLEOTIDE SEQUENCE</scope>
    <source>
        <strain evidence="9">Huo1</strain>
        <tissue evidence="9">Leaf</tissue>
    </source>
</reference>
<evidence type="ECO:0000256" key="2">
    <source>
        <dbReference type="ARBA" id="ARBA00023015"/>
    </source>
</evidence>
<accession>A0A8X9AAX4</accession>
<dbReference type="PANTHER" id="PTHR37701:SF17">
    <property type="entry name" value="METHYL BINDING DOMAIN117"/>
    <property type="match status" value="1"/>
</dbReference>
<feature type="domain" description="C2H2-type" evidence="8">
    <location>
        <begin position="451"/>
        <end position="478"/>
    </location>
</feature>
<keyword evidence="2" id="KW-0805">Transcription regulation</keyword>
<evidence type="ECO:0000313" key="10">
    <source>
        <dbReference type="Proteomes" id="UP000298416"/>
    </source>
</evidence>
<dbReference type="PROSITE" id="PS00028">
    <property type="entry name" value="ZINC_FINGER_C2H2_1"/>
    <property type="match status" value="2"/>
</dbReference>
<evidence type="ECO:0000256" key="3">
    <source>
        <dbReference type="ARBA" id="ARBA00023125"/>
    </source>
</evidence>
<dbReference type="InterPro" id="IPR013087">
    <property type="entry name" value="Znf_C2H2_type"/>
</dbReference>
<protein>
    <recommendedName>
        <fullName evidence="8">C2H2-type domain-containing protein</fullName>
    </recommendedName>
</protein>
<dbReference type="Gene3D" id="3.30.160.60">
    <property type="entry name" value="Classic Zinc Finger"/>
    <property type="match status" value="1"/>
</dbReference>
<keyword evidence="6" id="KW-0863">Zinc-finger</keyword>
<evidence type="ECO:0000256" key="5">
    <source>
        <dbReference type="ARBA" id="ARBA00023242"/>
    </source>
</evidence>
<organism evidence="9">
    <name type="scientific">Salvia splendens</name>
    <name type="common">Scarlet sage</name>
    <dbReference type="NCBI Taxonomy" id="180675"/>
    <lineage>
        <taxon>Eukaryota</taxon>
        <taxon>Viridiplantae</taxon>
        <taxon>Streptophyta</taxon>
        <taxon>Embryophyta</taxon>
        <taxon>Tracheophyta</taxon>
        <taxon>Spermatophyta</taxon>
        <taxon>Magnoliopsida</taxon>
        <taxon>eudicotyledons</taxon>
        <taxon>Gunneridae</taxon>
        <taxon>Pentapetalae</taxon>
        <taxon>asterids</taxon>
        <taxon>lamiids</taxon>
        <taxon>Lamiales</taxon>
        <taxon>Lamiaceae</taxon>
        <taxon>Nepetoideae</taxon>
        <taxon>Mentheae</taxon>
        <taxon>Salviinae</taxon>
        <taxon>Salvia</taxon>
        <taxon>Salvia subgen. Calosphace</taxon>
        <taxon>core Calosphace</taxon>
    </lineage>
</organism>